<name>A0A4Y2DWE9_ARAVE</name>
<protein>
    <submittedName>
        <fullName evidence="1">Uncharacterized protein</fullName>
    </submittedName>
</protein>
<keyword evidence="2" id="KW-1185">Reference proteome</keyword>
<accession>A0A4Y2DWE9</accession>
<proteinExistence type="predicted"/>
<organism evidence="1 2">
    <name type="scientific">Araneus ventricosus</name>
    <name type="common">Orbweaver spider</name>
    <name type="synonym">Epeira ventricosa</name>
    <dbReference type="NCBI Taxonomy" id="182803"/>
    <lineage>
        <taxon>Eukaryota</taxon>
        <taxon>Metazoa</taxon>
        <taxon>Ecdysozoa</taxon>
        <taxon>Arthropoda</taxon>
        <taxon>Chelicerata</taxon>
        <taxon>Arachnida</taxon>
        <taxon>Araneae</taxon>
        <taxon>Araneomorphae</taxon>
        <taxon>Entelegynae</taxon>
        <taxon>Araneoidea</taxon>
        <taxon>Araneidae</taxon>
        <taxon>Araneus</taxon>
    </lineage>
</organism>
<evidence type="ECO:0000313" key="2">
    <source>
        <dbReference type="Proteomes" id="UP000499080"/>
    </source>
</evidence>
<evidence type="ECO:0000313" key="1">
    <source>
        <dbReference type="EMBL" id="GBM20326.1"/>
    </source>
</evidence>
<sequence length="109" mass="12549">MVSESLASSGWTGFFVRREPNPVGSSTTTKRLAVHIGTYVVRRSPQTSKVKFANQGVFQRPSLPLHWRRTMIDGSRWVCSFPMVRCENYLNEHLANRFGSQEYICKIRL</sequence>
<dbReference type="Proteomes" id="UP000499080">
    <property type="component" value="Unassembled WGS sequence"/>
</dbReference>
<gene>
    <name evidence="1" type="ORF">AVEN_195880_1</name>
</gene>
<dbReference type="AlphaFoldDB" id="A0A4Y2DWE9"/>
<reference evidence="1 2" key="1">
    <citation type="journal article" date="2019" name="Sci. Rep.">
        <title>Orb-weaving spider Araneus ventricosus genome elucidates the spidroin gene catalogue.</title>
        <authorList>
            <person name="Kono N."/>
            <person name="Nakamura H."/>
            <person name="Ohtoshi R."/>
            <person name="Moran D.A.P."/>
            <person name="Shinohara A."/>
            <person name="Yoshida Y."/>
            <person name="Fujiwara M."/>
            <person name="Mori M."/>
            <person name="Tomita M."/>
            <person name="Arakawa K."/>
        </authorList>
    </citation>
    <scope>NUCLEOTIDE SEQUENCE [LARGE SCALE GENOMIC DNA]</scope>
</reference>
<comment type="caution">
    <text evidence="1">The sequence shown here is derived from an EMBL/GenBank/DDBJ whole genome shotgun (WGS) entry which is preliminary data.</text>
</comment>
<dbReference type="EMBL" id="BGPR01000440">
    <property type="protein sequence ID" value="GBM20326.1"/>
    <property type="molecule type" value="Genomic_DNA"/>
</dbReference>